<gene>
    <name evidence="1" type="ORF">ACFYXQ_10825</name>
</gene>
<evidence type="ECO:0008006" key="3">
    <source>
        <dbReference type="Google" id="ProtNLM"/>
    </source>
</evidence>
<dbReference type="EMBL" id="JBIAQY010000003">
    <property type="protein sequence ID" value="MFF3568254.1"/>
    <property type="molecule type" value="Genomic_DNA"/>
</dbReference>
<dbReference type="Proteomes" id="UP001601992">
    <property type="component" value="Unassembled WGS sequence"/>
</dbReference>
<keyword evidence="2" id="KW-1185">Reference proteome</keyword>
<evidence type="ECO:0000313" key="2">
    <source>
        <dbReference type="Proteomes" id="UP001601992"/>
    </source>
</evidence>
<organism evidence="1 2">
    <name type="scientific">Nocardia jiangxiensis</name>
    <dbReference type="NCBI Taxonomy" id="282685"/>
    <lineage>
        <taxon>Bacteria</taxon>
        <taxon>Bacillati</taxon>
        <taxon>Actinomycetota</taxon>
        <taxon>Actinomycetes</taxon>
        <taxon>Mycobacteriales</taxon>
        <taxon>Nocardiaceae</taxon>
        <taxon>Nocardia</taxon>
    </lineage>
</organism>
<sequence length="186" mass="20573">MSENTNADRGRNQVDAAVEEFVSGDGDARSVRSRLVDVAEERLRLLVPGLDRVRPGPAGRVADALTRRWLRTLIGVHLTDFDITPTWRLPFLCGVERQGCPRHGDLLEFAGWRHGWRCPVDGCGYIMTNVVMRAMHCQQLAVAVLTDADGVYELPVCEGHLRSEVENASYGGEPFTVIMLDDQAAA</sequence>
<reference evidence="1 2" key="1">
    <citation type="submission" date="2024-10" db="EMBL/GenBank/DDBJ databases">
        <title>The Natural Products Discovery Center: Release of the First 8490 Sequenced Strains for Exploring Actinobacteria Biosynthetic Diversity.</title>
        <authorList>
            <person name="Kalkreuter E."/>
            <person name="Kautsar S.A."/>
            <person name="Yang D."/>
            <person name="Bader C.D."/>
            <person name="Teijaro C.N."/>
            <person name="Fluegel L."/>
            <person name="Davis C.M."/>
            <person name="Simpson J.R."/>
            <person name="Lauterbach L."/>
            <person name="Steele A.D."/>
            <person name="Gui C."/>
            <person name="Meng S."/>
            <person name="Li G."/>
            <person name="Viehrig K."/>
            <person name="Ye F."/>
            <person name="Su P."/>
            <person name="Kiefer A.F."/>
            <person name="Nichols A."/>
            <person name="Cepeda A.J."/>
            <person name="Yan W."/>
            <person name="Fan B."/>
            <person name="Jiang Y."/>
            <person name="Adhikari A."/>
            <person name="Zheng C.-J."/>
            <person name="Schuster L."/>
            <person name="Cowan T.M."/>
            <person name="Smanski M.J."/>
            <person name="Chevrette M.G."/>
            <person name="De Carvalho L.P.S."/>
            <person name="Shen B."/>
        </authorList>
    </citation>
    <scope>NUCLEOTIDE SEQUENCE [LARGE SCALE GENOMIC DNA]</scope>
    <source>
        <strain evidence="1 2">NPDC002593</strain>
    </source>
</reference>
<accession>A0ABW6RW67</accession>
<name>A0ABW6RW67_9NOCA</name>
<evidence type="ECO:0000313" key="1">
    <source>
        <dbReference type="EMBL" id="MFF3568254.1"/>
    </source>
</evidence>
<comment type="caution">
    <text evidence="1">The sequence shown here is derived from an EMBL/GenBank/DDBJ whole genome shotgun (WGS) entry which is preliminary data.</text>
</comment>
<dbReference type="RefSeq" id="WP_040817098.1">
    <property type="nucleotide sequence ID" value="NZ_JBIAQY010000003.1"/>
</dbReference>
<protein>
    <recommendedName>
        <fullName evidence="3">TniQ protein</fullName>
    </recommendedName>
</protein>
<proteinExistence type="predicted"/>